<dbReference type="PROSITE" id="PS50235">
    <property type="entry name" value="USP_3"/>
    <property type="match status" value="1"/>
</dbReference>
<evidence type="ECO:0000256" key="1">
    <source>
        <dbReference type="SAM" id="MobiDB-lite"/>
    </source>
</evidence>
<dbReference type="Pfam" id="PF00443">
    <property type="entry name" value="UCH"/>
    <property type="match status" value="1"/>
</dbReference>
<keyword evidence="4" id="KW-1185">Reference proteome</keyword>
<evidence type="ECO:0000259" key="2">
    <source>
        <dbReference type="PROSITE" id="PS50235"/>
    </source>
</evidence>
<gene>
    <name evidence="3" type="ORF">M0813_12008</name>
</gene>
<dbReference type="Proteomes" id="UP001150062">
    <property type="component" value="Unassembled WGS sequence"/>
</dbReference>
<feature type="compositionally biased region" description="Basic residues" evidence="1">
    <location>
        <begin position="252"/>
        <end position="276"/>
    </location>
</feature>
<feature type="region of interest" description="Disordered" evidence="1">
    <location>
        <begin position="53"/>
        <end position="109"/>
    </location>
</feature>
<dbReference type="PANTHER" id="PTHR24006">
    <property type="entry name" value="UBIQUITIN CARBOXYL-TERMINAL HYDROLASE"/>
    <property type="match status" value="1"/>
</dbReference>
<feature type="region of interest" description="Disordered" evidence="1">
    <location>
        <begin position="237"/>
        <end position="298"/>
    </location>
</feature>
<keyword evidence="3" id="KW-0378">Hydrolase</keyword>
<reference evidence="3" key="1">
    <citation type="submission" date="2022-08" db="EMBL/GenBank/DDBJ databases">
        <title>Novel sulfate-reducing endosymbionts in the free-living metamonad Anaeramoeba.</title>
        <authorList>
            <person name="Jerlstrom-Hultqvist J."/>
            <person name="Cepicka I."/>
            <person name="Gallot-Lavallee L."/>
            <person name="Salas-Leiva D."/>
            <person name="Curtis B.A."/>
            <person name="Zahonova K."/>
            <person name="Pipaliya S."/>
            <person name="Dacks J."/>
            <person name="Roger A.J."/>
        </authorList>
    </citation>
    <scope>NUCLEOTIDE SEQUENCE</scope>
    <source>
        <strain evidence="3">Schooner1</strain>
    </source>
</reference>
<feature type="domain" description="USP" evidence="2">
    <location>
        <begin position="196"/>
        <end position="716"/>
    </location>
</feature>
<dbReference type="InterPro" id="IPR038765">
    <property type="entry name" value="Papain-like_cys_pep_sf"/>
</dbReference>
<evidence type="ECO:0000313" key="4">
    <source>
        <dbReference type="Proteomes" id="UP001150062"/>
    </source>
</evidence>
<feature type="region of interest" description="Disordered" evidence="1">
    <location>
        <begin position="481"/>
        <end position="505"/>
    </location>
</feature>
<feature type="compositionally biased region" description="Low complexity" evidence="1">
    <location>
        <begin position="68"/>
        <end position="84"/>
    </location>
</feature>
<proteinExistence type="predicted"/>
<comment type="caution">
    <text evidence="3">The sequence shown here is derived from an EMBL/GenBank/DDBJ whole genome shotgun (WGS) entry which is preliminary data.</text>
</comment>
<organism evidence="3 4">
    <name type="scientific">Anaeramoeba flamelloides</name>
    <dbReference type="NCBI Taxonomy" id="1746091"/>
    <lineage>
        <taxon>Eukaryota</taxon>
        <taxon>Metamonada</taxon>
        <taxon>Anaeramoebidae</taxon>
        <taxon>Anaeramoeba</taxon>
    </lineage>
</organism>
<protein>
    <submittedName>
        <fullName evidence="3">Ubiquitin carboxyl-terminal hydrolase</fullName>
    </submittedName>
</protein>
<dbReference type="GO" id="GO:0016787">
    <property type="term" value="F:hydrolase activity"/>
    <property type="evidence" value="ECO:0007669"/>
    <property type="project" value="UniProtKB-KW"/>
</dbReference>
<sequence length="720" mass="84498">MDFVGQKMLVNLFQNKIKNYRTNTSFIQSKLPFLPLPTNSDFSVCSTLNNNNNNNINNTQKNTHKNKNNNTNNNRITNNGLNKKNNNKNKNTKNNLNKKPQFTSSDLFDNGENKFSIPFDRDPFDYISPPKNSQKIIINNHCLYDFTKNLNILQNELLSLKKELIPLMPPLRSSFILSSCKVLSQVQQRLRSMGNIGLKNYNGVSCYKNASFQCLLKTPLIMINLIPKKKKHEFSKSNNIEELKSPSNTKEKRIRNKNRNINRNRNRNKAKNRKNIMKNNFSGKLSEKKKEKEKEKEKIGEKDEHKFIFIQDVDQEFLLTDEFCDSFAVLPISNTQKTHKKPQKKNLKIQQFPNLKKTTNQSNGYFTELENNFDLSICFETLVDKYQKADEYQVVDPQFVDRAIRSIGPIFGLRQQQDAHEFLTFILNTLFEETKDDNDESLVSDLFSGKLRFSMRCRNCKNIIHKIETVRILSLPLPVKPENKKSRNLNTKKEDKKCLNNNKDQQFLNTNKNINNKFVKKNENKLSTKKKKKKIFRDEKKKNKPKQRNRGIHDGENQNRAAHTNKRINLINCFKLFFKKNLLKGEDKVKCSKCKTKTQHLHYSYFDTFPKILIIHLLRFDNNLKKNNISCTFPLKNLDIGFTSRYKSDRTKSSKHKYNLIGVIQHFGSILSGHYKSITLDKKTKKFFSFNDSIVKEVTNTKEIYNGAYLLFYERNEMKF</sequence>
<feature type="compositionally biased region" description="Basic and acidic residues" evidence="1">
    <location>
        <begin position="481"/>
        <end position="498"/>
    </location>
</feature>
<dbReference type="InterPro" id="IPR028889">
    <property type="entry name" value="USP"/>
</dbReference>
<dbReference type="PROSITE" id="PS00973">
    <property type="entry name" value="USP_2"/>
    <property type="match status" value="1"/>
</dbReference>
<feature type="region of interest" description="Disordered" evidence="1">
    <location>
        <begin position="522"/>
        <end position="561"/>
    </location>
</feature>
<dbReference type="EMBL" id="JAOAOG010000016">
    <property type="protein sequence ID" value="KAJ6254958.1"/>
    <property type="molecule type" value="Genomic_DNA"/>
</dbReference>
<dbReference type="SUPFAM" id="SSF54001">
    <property type="entry name" value="Cysteine proteinases"/>
    <property type="match status" value="1"/>
</dbReference>
<dbReference type="InterPro" id="IPR001394">
    <property type="entry name" value="Peptidase_C19_UCH"/>
</dbReference>
<dbReference type="InterPro" id="IPR018200">
    <property type="entry name" value="USP_CS"/>
</dbReference>
<feature type="compositionally biased region" description="Basic and acidic residues" evidence="1">
    <location>
        <begin position="285"/>
        <end position="298"/>
    </location>
</feature>
<dbReference type="Gene3D" id="3.90.70.10">
    <property type="entry name" value="Cysteine proteinases"/>
    <property type="match status" value="1"/>
</dbReference>
<name>A0ABQ8ZDI3_9EUKA</name>
<evidence type="ECO:0000313" key="3">
    <source>
        <dbReference type="EMBL" id="KAJ6254958.1"/>
    </source>
</evidence>
<accession>A0ABQ8ZDI3</accession>
<dbReference type="InterPro" id="IPR050164">
    <property type="entry name" value="Peptidase_C19"/>
</dbReference>